<dbReference type="Gene3D" id="3.10.105.10">
    <property type="entry name" value="Dipeptide-binding Protein, Domain 3"/>
    <property type="match status" value="1"/>
</dbReference>
<comment type="caution">
    <text evidence="6">The sequence shown here is derived from an EMBL/GenBank/DDBJ whole genome shotgun (WGS) entry which is preliminary data.</text>
</comment>
<gene>
    <name evidence="6" type="ORF">H9661_01915</name>
</gene>
<evidence type="ECO:0000256" key="4">
    <source>
        <dbReference type="SAM" id="SignalP"/>
    </source>
</evidence>
<dbReference type="EMBL" id="JACSRA010000002">
    <property type="protein sequence ID" value="MBD7910101.1"/>
    <property type="molecule type" value="Genomic_DNA"/>
</dbReference>
<evidence type="ECO:0000256" key="2">
    <source>
        <dbReference type="ARBA" id="ARBA00005695"/>
    </source>
</evidence>
<evidence type="ECO:0000313" key="7">
    <source>
        <dbReference type="Proteomes" id="UP000627781"/>
    </source>
</evidence>
<keyword evidence="3 4" id="KW-0732">Signal</keyword>
<comment type="similarity">
    <text evidence="2">Belongs to the bacterial solute-binding protein 5 family.</text>
</comment>
<dbReference type="PIRSF" id="PIRSF002741">
    <property type="entry name" value="MppA"/>
    <property type="match status" value="1"/>
</dbReference>
<dbReference type="PROSITE" id="PS01040">
    <property type="entry name" value="SBP_BACTERIAL_5"/>
    <property type="match status" value="1"/>
</dbReference>
<dbReference type="InterPro" id="IPR000914">
    <property type="entry name" value="SBP_5_dom"/>
</dbReference>
<dbReference type="Proteomes" id="UP000627781">
    <property type="component" value="Unassembled WGS sequence"/>
</dbReference>
<evidence type="ECO:0000256" key="3">
    <source>
        <dbReference type="ARBA" id="ARBA00022729"/>
    </source>
</evidence>
<name>A0ABR8PPK1_9CLOT</name>
<feature type="signal peptide" evidence="4">
    <location>
        <begin position="1"/>
        <end position="25"/>
    </location>
</feature>
<dbReference type="InterPro" id="IPR023765">
    <property type="entry name" value="SBP_5_CS"/>
</dbReference>
<feature type="domain" description="Solute-binding protein family 5" evidence="5">
    <location>
        <begin position="80"/>
        <end position="469"/>
    </location>
</feature>
<feature type="chain" id="PRO_5046422906" evidence="4">
    <location>
        <begin position="26"/>
        <end position="547"/>
    </location>
</feature>
<evidence type="ECO:0000256" key="1">
    <source>
        <dbReference type="ARBA" id="ARBA00004193"/>
    </source>
</evidence>
<reference evidence="6 7" key="1">
    <citation type="submission" date="2020-08" db="EMBL/GenBank/DDBJ databases">
        <title>A Genomic Blueprint of the Chicken Gut Microbiome.</title>
        <authorList>
            <person name="Gilroy R."/>
            <person name="Ravi A."/>
            <person name="Getino M."/>
            <person name="Pursley I."/>
            <person name="Horton D.L."/>
            <person name="Alikhan N.-F."/>
            <person name="Baker D."/>
            <person name="Gharbi K."/>
            <person name="Hall N."/>
            <person name="Watson M."/>
            <person name="Adriaenssens E.M."/>
            <person name="Foster-Nyarko E."/>
            <person name="Jarju S."/>
            <person name="Secka A."/>
            <person name="Antonio M."/>
            <person name="Oren A."/>
            <person name="Chaudhuri R."/>
            <person name="La Ragione R.M."/>
            <person name="Hildebrand F."/>
            <person name="Pallen M.J."/>
        </authorList>
    </citation>
    <scope>NUCLEOTIDE SEQUENCE [LARGE SCALE GENOMIC DNA]</scope>
    <source>
        <strain evidence="6 7">Sa3CVN1</strain>
    </source>
</reference>
<dbReference type="InterPro" id="IPR030678">
    <property type="entry name" value="Peptide/Ni-bd"/>
</dbReference>
<dbReference type="InterPro" id="IPR039424">
    <property type="entry name" value="SBP_5"/>
</dbReference>
<organism evidence="6 7">
    <name type="scientific">Clostridium cibarium</name>
    <dbReference type="NCBI Taxonomy" id="2762247"/>
    <lineage>
        <taxon>Bacteria</taxon>
        <taxon>Bacillati</taxon>
        <taxon>Bacillota</taxon>
        <taxon>Clostridia</taxon>
        <taxon>Eubacteriales</taxon>
        <taxon>Clostridiaceae</taxon>
        <taxon>Clostridium</taxon>
    </lineage>
</organism>
<dbReference type="Gene3D" id="3.40.190.10">
    <property type="entry name" value="Periplasmic binding protein-like II"/>
    <property type="match status" value="1"/>
</dbReference>
<sequence length="547" mass="61063">MQKSKIKKLCAITLALALGATTLVGCGGKDSGKGAKQEMVHNLGAEVETVDPTLNKAIDGSIVIANAFEGLYKTYDSDKAEPGIAKSCDISSDGLTYTFHLRDDAKWSDGQQVTAKDFAYSWKRALDPKTAANYAYQLYYIKGGEAYNTGKGSADALGIKVVDDLTLEVKLEKPTTYFLELTAFATYMPLREDVISAHPNDWTTDPSTYVTDGAFKLQEYNMKDSYVFVKNDNYYDKDKVKLNKLTFKMIVDETSAYASLKNGELTSIDIVPVAEIESGKQSGLVQISPNLGTYFYCLNVGNKTEQLKPEVKKALDNKNVRKALNLAIDREKIVKEVAKGGQEPAYSFVPKGIEIDGKDFADKKYWDETKFDVEGAKKLLADAGYPNGEGLPTFQLKYNTAEGNKLIAEAVQQMWAQIGVKVNLQNEEWKVFQKSRENGSYEIARHGWSADYVDPISFLDMWMTGGGNNDAKFANPKYDELIKKAQLETDVKTRAQHMREAEDILMEEMPIVPIYYYTFVKGIDPKVKDMRVSPLGQVYFVKAYMAE</sequence>
<accession>A0ABR8PPK1</accession>
<keyword evidence="7" id="KW-1185">Reference proteome</keyword>
<dbReference type="Gene3D" id="3.90.76.10">
    <property type="entry name" value="Dipeptide-binding Protein, Domain 1"/>
    <property type="match status" value="1"/>
</dbReference>
<dbReference type="PANTHER" id="PTHR30290:SF79">
    <property type="entry name" value="DIPEPTIDE-BINDING PROTEIN DPPE"/>
    <property type="match status" value="1"/>
</dbReference>
<dbReference type="RefSeq" id="WP_191767569.1">
    <property type="nucleotide sequence ID" value="NZ_JACSRA010000002.1"/>
</dbReference>
<evidence type="ECO:0000259" key="5">
    <source>
        <dbReference type="Pfam" id="PF00496"/>
    </source>
</evidence>
<dbReference type="Pfam" id="PF00496">
    <property type="entry name" value="SBP_bac_5"/>
    <property type="match status" value="1"/>
</dbReference>
<comment type="subcellular location">
    <subcellularLocation>
        <location evidence="1">Cell membrane</location>
        <topology evidence="1">Lipid-anchor</topology>
    </subcellularLocation>
</comment>
<dbReference type="SUPFAM" id="SSF53850">
    <property type="entry name" value="Periplasmic binding protein-like II"/>
    <property type="match status" value="1"/>
</dbReference>
<dbReference type="CDD" id="cd08504">
    <property type="entry name" value="PBP2_OppA"/>
    <property type="match status" value="1"/>
</dbReference>
<protein>
    <submittedName>
        <fullName evidence="6">Peptide ABC transporter substrate-binding protein</fullName>
    </submittedName>
</protein>
<proteinExistence type="inferred from homology"/>
<dbReference type="PANTHER" id="PTHR30290">
    <property type="entry name" value="PERIPLASMIC BINDING COMPONENT OF ABC TRANSPORTER"/>
    <property type="match status" value="1"/>
</dbReference>
<evidence type="ECO:0000313" key="6">
    <source>
        <dbReference type="EMBL" id="MBD7910101.1"/>
    </source>
</evidence>
<dbReference type="PROSITE" id="PS51257">
    <property type="entry name" value="PROKAR_LIPOPROTEIN"/>
    <property type="match status" value="1"/>
</dbReference>